<evidence type="ECO:0008006" key="3">
    <source>
        <dbReference type="Google" id="ProtNLM"/>
    </source>
</evidence>
<dbReference type="RefSeq" id="WP_356712596.1">
    <property type="nucleotide sequence ID" value="NZ_JBEXIP010000050.1"/>
</dbReference>
<accession>A0ABV2UJS2</accession>
<evidence type="ECO:0000313" key="2">
    <source>
        <dbReference type="Proteomes" id="UP001550044"/>
    </source>
</evidence>
<keyword evidence="2" id="KW-1185">Reference proteome</keyword>
<name>A0ABV2UJS2_9ACTN</name>
<evidence type="ECO:0000313" key="1">
    <source>
        <dbReference type="EMBL" id="MET8438097.1"/>
    </source>
</evidence>
<dbReference type="EMBL" id="JBEXIP010000050">
    <property type="protein sequence ID" value="MET8438097.1"/>
    <property type="molecule type" value="Genomic_DNA"/>
</dbReference>
<sequence length="45" mass="4933">MHSTYGRRLADTPVGGQPGLVELTVRRLFCENTGCGIRLSNRSRG</sequence>
<comment type="caution">
    <text evidence="1">The sequence shown here is derived from an EMBL/GenBank/DDBJ whole genome shotgun (WGS) entry which is preliminary data.</text>
</comment>
<organism evidence="1 2">
    <name type="scientific">Streptomyces sp. 900116325</name>
    <dbReference type="NCBI Taxonomy" id="3154295"/>
    <lineage>
        <taxon>Bacteria</taxon>
        <taxon>Bacillati</taxon>
        <taxon>Actinomycetota</taxon>
        <taxon>Actinomycetes</taxon>
        <taxon>Kitasatosporales</taxon>
        <taxon>Streptomycetaceae</taxon>
        <taxon>Streptomyces</taxon>
    </lineage>
</organism>
<gene>
    <name evidence="1" type="ORF">ABZV61_36230</name>
</gene>
<dbReference type="Proteomes" id="UP001550044">
    <property type="component" value="Unassembled WGS sequence"/>
</dbReference>
<protein>
    <recommendedName>
        <fullName evidence="3">Transposase IS204/IS1001/IS1096/IS1165 zinc-finger domain-containing protein</fullName>
    </recommendedName>
</protein>
<proteinExistence type="predicted"/>
<reference evidence="1 2" key="1">
    <citation type="submission" date="2024-06" db="EMBL/GenBank/DDBJ databases">
        <title>The Natural Products Discovery Center: Release of the First 8490 Sequenced Strains for Exploring Actinobacteria Biosynthetic Diversity.</title>
        <authorList>
            <person name="Kalkreuter E."/>
            <person name="Kautsar S.A."/>
            <person name="Yang D."/>
            <person name="Bader C.D."/>
            <person name="Teijaro C.N."/>
            <person name="Fluegel L."/>
            <person name="Davis C.M."/>
            <person name="Simpson J.R."/>
            <person name="Lauterbach L."/>
            <person name="Steele A.D."/>
            <person name="Gui C."/>
            <person name="Meng S."/>
            <person name="Li G."/>
            <person name="Viehrig K."/>
            <person name="Ye F."/>
            <person name="Su P."/>
            <person name="Kiefer A.F."/>
            <person name="Nichols A."/>
            <person name="Cepeda A.J."/>
            <person name="Yan W."/>
            <person name="Fan B."/>
            <person name="Jiang Y."/>
            <person name="Adhikari A."/>
            <person name="Zheng C.-J."/>
            <person name="Schuster L."/>
            <person name="Cowan T.M."/>
            <person name="Smanski M.J."/>
            <person name="Chevrette M.G."/>
            <person name="De Carvalho L.P.S."/>
            <person name="Shen B."/>
        </authorList>
    </citation>
    <scope>NUCLEOTIDE SEQUENCE [LARGE SCALE GENOMIC DNA]</scope>
    <source>
        <strain evidence="1 2">NPDC005137</strain>
    </source>
</reference>